<keyword evidence="2" id="KW-0732">Signal</keyword>
<sequence length="1447" mass="145923">MKIRNFKSLSLIVIFLMLPLNVAYATETSVAPSNDNIIVTNNVTGKSDTVYVTGINAGDVVKVYNAASDGTQLGTVTVASSKTYATVTIPQLGTSAGSVYVSVTSKGELESDRTQVNYDAELQSDAPDANNITVTNNAGISDTVYVTGLNAGDVVKVYNAASQGTLLGTTTATSSNTDATVTRSQLGKTAGSVYVSVTTKGELESSRTQVSYDAEGQSNSLAAGNITVTNNARAADTVYVTGVSASDVVKVYNAAAKGSLLGKATVASYKYDATVAITQLGTTAGNVYVSVTTKGQLESNRTQVGYYAETPSYAPSLNNITVTNNITGKADKVYVTGLNGSDVIKVYNAASQGTLLGTATVASSQSDATVTISQLGTTAGSVYISITSKNNLESSRTQADYVAEAQSDAPNAGNITVTNNPAGTSDTVYVTWLNAGDVVKVYDAASKGTLLGTATVASSNTYATVTIKQLGISAGSIYVSVTSTSKQESKQESSRTQVDYDSEVQSDAPTVGNITVTNNPNGTSDTVYVTGLTSGDVVKVYNAASKGTQLGTATVASSKVDATVTITQLGTTAGSVYVSVTSTNKQESSRTQVGYVAEANSSSLSAGNITVTNNSNAPDTVYITGLTANDVVKVYDSATGGTQLGTATVGTYSSTATVTITQLGITSGSIYVSVTSKNKLESSRLQVSYAAEGQSSAPVVANITISNNAGASDTVYVTGLASNDVVKVYDSATGANQIGTATAGTSYSTNATVTIAQLGTTAGSIYVSVTSTDKLESSLTKVDYAAEAQSSALVAENITVTNNAVAADTVRVTGLAANDIVKVYDSATGGNQLGTATVGTSSSTATVTIAQLGTIAGSIYVSVTSTDKLESSRLQVSYAAEGQSSAPVATNITIVNNAGQAGTVNVTGLVDNDIVNVYDSPTGGNLLGTATVPAYSTAVTVSIPQLGTSAGSVYVSVTSTNKQESSRTAADFSAKSATDAPVLSSITVVNNSGIADTVTVTGLAAGDVINVYNAASGGSLLGSGTVSTDSMEADISITQLGTVAGSIYVSNTTAGKTESVRTTVAYSAEQASDEPLTGNVTIINNPLGTADTITVDALLSNDVVNVYNAASGGSLLGTATASSSTLEATLSIAQLGAGAGSVYISVTSSGKPESGRVQIDYLAESTTPNAANITVTNNVGISDTVYVSGLTTGDEVKVYNSASGGSLLGSATVSSNSTQVTVSIAQLGSSAGSVYVSVTSLGRTESNRLKADYTAEPSSPAPYIGNITVTNNAGISDTVTVANLTASDVIMVYDAATGGNLLGYATVPTGSTEATVTINQLGTDAGSVYVSVTSKGMAESGKTEADYIAEQSSTAPYVGYITIINNTGTSDTVTETNLTAGDIIKVYNAASGGSLLGYAIVSTGSTSATVTIPQIGVAAGSVYVTTTSYGETESNRTKADFIAEIPT</sequence>
<reference evidence="4" key="1">
    <citation type="submission" date="2018-02" db="EMBL/GenBank/DDBJ databases">
        <authorList>
            <person name="Hausmann B."/>
        </authorList>
    </citation>
    <scope>NUCLEOTIDE SEQUENCE [LARGE SCALE GENOMIC DNA]</scope>
    <source>
        <strain evidence="4">Peat soil MAG SbF1</strain>
    </source>
</reference>
<evidence type="ECO:0000256" key="2">
    <source>
        <dbReference type="SAM" id="SignalP"/>
    </source>
</evidence>
<dbReference type="OrthoDB" id="900053at2"/>
<feature type="region of interest" description="Disordered" evidence="1">
    <location>
        <begin position="483"/>
        <end position="504"/>
    </location>
</feature>
<dbReference type="EMBL" id="OMOF01000086">
    <property type="protein sequence ID" value="SPF37208.1"/>
    <property type="molecule type" value="Genomic_DNA"/>
</dbReference>
<dbReference type="InterPro" id="IPR006626">
    <property type="entry name" value="PbH1"/>
</dbReference>
<protein>
    <submittedName>
        <fullName evidence="3">Uncharacterized protein</fullName>
    </submittedName>
</protein>
<feature type="compositionally biased region" description="Polar residues" evidence="1">
    <location>
        <begin position="495"/>
        <end position="504"/>
    </location>
</feature>
<gene>
    <name evidence="3" type="ORF">SBF1_1760002</name>
</gene>
<name>A0A2U3KC55_9FIRM</name>
<evidence type="ECO:0000256" key="1">
    <source>
        <dbReference type="SAM" id="MobiDB-lite"/>
    </source>
</evidence>
<dbReference type="Proteomes" id="UP000238916">
    <property type="component" value="Unassembled WGS sequence"/>
</dbReference>
<dbReference type="SMART" id="SM00710">
    <property type="entry name" value="PbH1"/>
    <property type="match status" value="10"/>
</dbReference>
<accession>A0A2U3KC55</accession>
<proteinExistence type="predicted"/>
<evidence type="ECO:0000313" key="3">
    <source>
        <dbReference type="EMBL" id="SPF37208.1"/>
    </source>
</evidence>
<feature type="signal peptide" evidence="2">
    <location>
        <begin position="1"/>
        <end position="25"/>
    </location>
</feature>
<evidence type="ECO:0000313" key="4">
    <source>
        <dbReference type="Proteomes" id="UP000238916"/>
    </source>
</evidence>
<organism evidence="3 4">
    <name type="scientific">Candidatus Desulfosporosinus infrequens</name>
    <dbReference type="NCBI Taxonomy" id="2043169"/>
    <lineage>
        <taxon>Bacteria</taxon>
        <taxon>Bacillati</taxon>
        <taxon>Bacillota</taxon>
        <taxon>Clostridia</taxon>
        <taxon>Eubacteriales</taxon>
        <taxon>Desulfitobacteriaceae</taxon>
        <taxon>Desulfosporosinus</taxon>
    </lineage>
</organism>
<feature type="chain" id="PRO_5015544962" evidence="2">
    <location>
        <begin position="26"/>
        <end position="1447"/>
    </location>
</feature>